<keyword evidence="2 6" id="KW-0227">DNA damage</keyword>
<dbReference type="CDD" id="cd14332">
    <property type="entry name" value="UBA_RuvA_C"/>
    <property type="match status" value="1"/>
</dbReference>
<evidence type="ECO:0000259" key="7">
    <source>
        <dbReference type="SMART" id="SM00278"/>
    </source>
</evidence>
<dbReference type="Gene3D" id="1.10.150.20">
    <property type="entry name" value="5' to 3' exonuclease, C-terminal subdomain"/>
    <property type="match status" value="1"/>
</dbReference>
<keyword evidence="4 6" id="KW-0233">DNA recombination</keyword>
<comment type="caution">
    <text evidence="6">Lacks conserved residue(s) required for the propagation of feature annotation.</text>
</comment>
<keyword evidence="5 6" id="KW-0234">DNA repair</keyword>
<dbReference type="InterPro" id="IPR011114">
    <property type="entry name" value="RuvA_C"/>
</dbReference>
<feature type="domain" description="Helix-hairpin-helix DNA-binding motif class 1" evidence="7">
    <location>
        <begin position="72"/>
        <end position="91"/>
    </location>
</feature>
<keyword evidence="9" id="KW-1185">Reference proteome</keyword>
<evidence type="ECO:0000256" key="1">
    <source>
        <dbReference type="ARBA" id="ARBA00022490"/>
    </source>
</evidence>
<dbReference type="InterPro" id="IPR012340">
    <property type="entry name" value="NA-bd_OB-fold"/>
</dbReference>
<evidence type="ECO:0000313" key="8">
    <source>
        <dbReference type="EMBL" id="MDQ0164254.1"/>
    </source>
</evidence>
<dbReference type="Pfam" id="PF07499">
    <property type="entry name" value="RuvA_C"/>
    <property type="match status" value="1"/>
</dbReference>
<accession>A0ABT9VTP6</accession>
<dbReference type="Gene3D" id="2.40.50.140">
    <property type="entry name" value="Nucleic acid-binding proteins"/>
    <property type="match status" value="1"/>
</dbReference>
<dbReference type="SMART" id="SM00278">
    <property type="entry name" value="HhH1"/>
    <property type="match status" value="2"/>
</dbReference>
<comment type="caution">
    <text evidence="8">The sequence shown here is derived from an EMBL/GenBank/DDBJ whole genome shotgun (WGS) entry which is preliminary data.</text>
</comment>
<evidence type="ECO:0000256" key="4">
    <source>
        <dbReference type="ARBA" id="ARBA00023172"/>
    </source>
</evidence>
<comment type="similarity">
    <text evidence="6">Belongs to the RuvA family.</text>
</comment>
<keyword evidence="8" id="KW-0378">Hydrolase</keyword>
<dbReference type="InterPro" id="IPR003583">
    <property type="entry name" value="Hlx-hairpin-Hlx_DNA-bd_motif"/>
</dbReference>
<keyword evidence="1 6" id="KW-0963">Cytoplasm</keyword>
<evidence type="ECO:0000256" key="2">
    <source>
        <dbReference type="ARBA" id="ARBA00022763"/>
    </source>
</evidence>
<organism evidence="8 9">
    <name type="scientific">Caldalkalibacillus horti</name>
    <dbReference type="NCBI Taxonomy" id="77523"/>
    <lineage>
        <taxon>Bacteria</taxon>
        <taxon>Bacillati</taxon>
        <taxon>Bacillota</taxon>
        <taxon>Bacilli</taxon>
        <taxon>Bacillales</taxon>
        <taxon>Bacillaceae</taxon>
        <taxon>Caldalkalibacillus</taxon>
    </lineage>
</organism>
<comment type="subunit">
    <text evidence="6">Homotetramer. Forms an RuvA(8)-RuvB(12)-Holliday junction (HJ) complex. HJ DNA is sandwiched between 2 RuvA tetramers; dsDNA enters through RuvA and exits via RuvB. An RuvB hexamer assembles on each DNA strand where it exits the tetramer. Each RuvB hexamer is contacted by two RuvA subunits (via domain III) on 2 adjacent RuvB subunits; this complex drives branch migration. In the full resolvosome a probable DNA-RuvA(4)-RuvB(12)-RuvC(2) complex forms which resolves the HJ.</text>
</comment>
<dbReference type="InterPro" id="IPR013849">
    <property type="entry name" value="DNA_helicase_Holl-junc_RuvA_I"/>
</dbReference>
<dbReference type="HAMAP" id="MF_00031">
    <property type="entry name" value="DNA_HJ_migration_RuvA"/>
    <property type="match status" value="1"/>
</dbReference>
<dbReference type="NCBIfam" id="TIGR00084">
    <property type="entry name" value="ruvA"/>
    <property type="match status" value="1"/>
</dbReference>
<comment type="function">
    <text evidence="6">The RuvA-RuvB-RuvC complex processes Holliday junction (HJ) DNA during genetic recombination and DNA repair, while the RuvA-RuvB complex plays an important role in the rescue of blocked DNA replication forks via replication fork reversal (RFR). RuvA specifically binds to HJ cruciform DNA, conferring on it an open structure. The RuvB hexamer acts as an ATP-dependent pump, pulling dsDNA into and through the RuvAB complex. HJ branch migration allows RuvC to scan DNA until it finds its consensus sequence, where it cleaves and resolves the cruciform DNA.</text>
</comment>
<keyword evidence="8" id="KW-0067">ATP-binding</keyword>
<sequence>MIDYIKGTLTHIDIQYVVLESCGVGYQILCGNPFYWQEQAGREVQIFTFQYVREDTNVLYGFSTREERGLFLKLLNVSGIGPKGALSILASGQPGQVIVAIQTEDAVYLSKFPGIGKKTAQRIILDLKDKLETEASHFGFSGLEHIQEASASLPKALNQGGQLTKALQEALEALMALGYSEKEVKQISTSLKQEAGDQVWSTDQFLKRGLQLLMK</sequence>
<dbReference type="GO" id="GO:0016787">
    <property type="term" value="F:hydrolase activity"/>
    <property type="evidence" value="ECO:0007669"/>
    <property type="project" value="UniProtKB-KW"/>
</dbReference>
<name>A0ABT9VTP6_9BACI</name>
<dbReference type="SUPFAM" id="SSF46929">
    <property type="entry name" value="DNA helicase RuvA subunit, C-terminal domain"/>
    <property type="match status" value="1"/>
</dbReference>
<dbReference type="InterPro" id="IPR010994">
    <property type="entry name" value="RuvA_2-like"/>
</dbReference>
<dbReference type="SUPFAM" id="SSF47781">
    <property type="entry name" value="RuvA domain 2-like"/>
    <property type="match status" value="1"/>
</dbReference>
<dbReference type="Pfam" id="PF01330">
    <property type="entry name" value="RuvA_N"/>
    <property type="match status" value="1"/>
</dbReference>
<dbReference type="InterPro" id="IPR000085">
    <property type="entry name" value="RuvA"/>
</dbReference>
<protein>
    <recommendedName>
        <fullName evidence="6">Holliday junction branch migration complex subunit RuvA</fullName>
    </recommendedName>
</protein>
<dbReference type="Pfam" id="PF14520">
    <property type="entry name" value="HHH_5"/>
    <property type="match status" value="1"/>
</dbReference>
<evidence type="ECO:0000256" key="3">
    <source>
        <dbReference type="ARBA" id="ARBA00023125"/>
    </source>
</evidence>
<evidence type="ECO:0000256" key="5">
    <source>
        <dbReference type="ARBA" id="ARBA00023204"/>
    </source>
</evidence>
<comment type="domain">
    <text evidence="6">Has three domains with a flexible linker between the domains II and III and assumes an 'L' shape. Domain III is highly mobile and contacts RuvB.</text>
</comment>
<evidence type="ECO:0000256" key="6">
    <source>
        <dbReference type="HAMAP-Rule" id="MF_00031"/>
    </source>
</evidence>
<reference evidence="8 9" key="1">
    <citation type="submission" date="2023-07" db="EMBL/GenBank/DDBJ databases">
        <title>Genomic Encyclopedia of Type Strains, Phase IV (KMG-IV): sequencing the most valuable type-strain genomes for metagenomic binning, comparative biology and taxonomic classification.</title>
        <authorList>
            <person name="Goeker M."/>
        </authorList>
    </citation>
    <scope>NUCLEOTIDE SEQUENCE [LARGE SCALE GENOMIC DNA]</scope>
    <source>
        <strain evidence="8 9">DSM 12751</strain>
    </source>
</reference>
<gene>
    <name evidence="6" type="primary">ruvA</name>
    <name evidence="8" type="ORF">J2S11_000153</name>
</gene>
<keyword evidence="8" id="KW-0547">Nucleotide-binding</keyword>
<evidence type="ECO:0000313" key="9">
    <source>
        <dbReference type="Proteomes" id="UP001235840"/>
    </source>
</evidence>
<dbReference type="GO" id="GO:0003678">
    <property type="term" value="F:DNA helicase activity"/>
    <property type="evidence" value="ECO:0007669"/>
    <property type="project" value="UniProtKB-EC"/>
</dbReference>
<dbReference type="EMBL" id="JAUSTY010000001">
    <property type="protein sequence ID" value="MDQ0164254.1"/>
    <property type="molecule type" value="Genomic_DNA"/>
</dbReference>
<comment type="subcellular location">
    <subcellularLocation>
        <location evidence="6">Cytoplasm</location>
    </subcellularLocation>
</comment>
<feature type="domain" description="Helix-hairpin-helix DNA-binding motif class 1" evidence="7">
    <location>
        <begin position="107"/>
        <end position="126"/>
    </location>
</feature>
<dbReference type="RefSeq" id="WP_307389594.1">
    <property type="nucleotide sequence ID" value="NZ_BAAADK010000009.1"/>
</dbReference>
<keyword evidence="3 6" id="KW-0238">DNA-binding</keyword>
<keyword evidence="8" id="KW-0347">Helicase</keyword>
<proteinExistence type="inferred from homology"/>
<dbReference type="Gene3D" id="1.10.8.10">
    <property type="entry name" value="DNA helicase RuvA subunit, C-terminal domain"/>
    <property type="match status" value="1"/>
</dbReference>
<feature type="region of interest" description="Domain III" evidence="6">
    <location>
        <begin position="157"/>
        <end position="215"/>
    </location>
</feature>
<dbReference type="Proteomes" id="UP001235840">
    <property type="component" value="Unassembled WGS sequence"/>
</dbReference>
<dbReference type="SUPFAM" id="SSF50249">
    <property type="entry name" value="Nucleic acid-binding proteins"/>
    <property type="match status" value="1"/>
</dbReference>
<dbReference type="InterPro" id="IPR036267">
    <property type="entry name" value="RuvA_C_sf"/>
</dbReference>